<dbReference type="Pfam" id="PF03959">
    <property type="entry name" value="FSH1"/>
    <property type="match status" value="1"/>
</dbReference>
<dbReference type="Gene3D" id="3.40.50.1820">
    <property type="entry name" value="alpha/beta hydrolase"/>
    <property type="match status" value="1"/>
</dbReference>
<sequence>MVVSDRTADLPLKILILPDFHQNFKLFKRNTKTLFKALTDVATFHIANRKQLYRSTIDGKVQPLSTLSDKTQQQHLYASSYYLDRLFKKEGPFDGILGLGEGASLAGILCGLKPLGNISFYFAILVSGLESQIQHYQDLMKSESIQNVCSLHIYGTKDGSVNNDRTLRLAAAFADAKVITHQGSRFTPKTWPYAKIREFLLEQQENLSERDNICQDHTSKSFDEKIEATILYHQRRTCTLSPRRKEEQAFANPIGLLHPVSKESIQHLSEDIESNHFDDEMLLVWCKRKKFHQSESIDNTDIMTPFFHHWIQLYLKKPDEVLSKHLSTIPRYGDWGDMKTLYAYAERMKDTHPTETTLLEHLKQACVQMIGNQLYDDYKIALKQTNDNIKNEILISQCIYEAPLISNNPNELTTIMANEVAKYIQILSNENRQADQMYRNLIETIRRQLKRRSLIFIEEQVAWKDRPLFCTRQQREEVLSASPASSVIHPQPQPIVPCPLEELQPLIEYLTANRPGPSDDKNPIVFPRGTMMTGGRLDLCKQAVGPRGVQPLLDAMKHSSTVNHLLLGNNIVGRPGAEAISDYIRFHPDSTIDTWYIACNRFDSDSIGLLCDALATDTKVKALWLKRNPVLASGAVHIARMLSSNTCIQTLDLLNTGLLDKGCEILFGGLKMNRTLKHLYIDSNGLTVKCAEVIRRHFEENDSCLETLYLSCNALTDAGTCHIAAGLKHDKCLQRLSLASNSVGPDGARYLADALIHHPSLQQLSLGFLKSTTTFGGLDNILGNEGAAEISRLIQFNQHIRSIDLARNSITEQGLIQLRDALKINRTLTSLEGLPSKRIRDKAIKKEINSLLTANMIAWGKQVLNASTGSIPPPTIDDYLKKGLELQNAIHYPEHIREINSYYRIH</sequence>
<dbReference type="InterPro" id="IPR001611">
    <property type="entry name" value="Leu-rich_rpt"/>
</dbReference>
<dbReference type="InterPro" id="IPR005645">
    <property type="entry name" value="FSH-like_dom"/>
</dbReference>
<dbReference type="Gene3D" id="3.80.10.10">
    <property type="entry name" value="Ribonuclease Inhibitor"/>
    <property type="match status" value="3"/>
</dbReference>
<dbReference type="GO" id="GO:0005829">
    <property type="term" value="C:cytosol"/>
    <property type="evidence" value="ECO:0007669"/>
    <property type="project" value="TreeGrafter"/>
</dbReference>
<dbReference type="PANTHER" id="PTHR24113:SF12">
    <property type="entry name" value="RAN GTPASE-ACTIVATING PROTEIN 1"/>
    <property type="match status" value="1"/>
</dbReference>
<feature type="domain" description="Serine hydrolase" evidence="4">
    <location>
        <begin position="12"/>
        <end position="191"/>
    </location>
</feature>
<evidence type="ECO:0000256" key="1">
    <source>
        <dbReference type="ARBA" id="ARBA00022468"/>
    </source>
</evidence>
<dbReference type="EMBL" id="CAJNOR010002188">
    <property type="protein sequence ID" value="CAF1260119.1"/>
    <property type="molecule type" value="Genomic_DNA"/>
</dbReference>
<dbReference type="GO" id="GO:0005096">
    <property type="term" value="F:GTPase activator activity"/>
    <property type="evidence" value="ECO:0007669"/>
    <property type="project" value="UniProtKB-KW"/>
</dbReference>
<evidence type="ECO:0000313" key="6">
    <source>
        <dbReference type="Proteomes" id="UP000663828"/>
    </source>
</evidence>
<dbReference type="GO" id="GO:0006913">
    <property type="term" value="P:nucleocytoplasmic transport"/>
    <property type="evidence" value="ECO:0007669"/>
    <property type="project" value="TreeGrafter"/>
</dbReference>
<comment type="caution">
    <text evidence="5">The sequence shown here is derived from an EMBL/GenBank/DDBJ whole genome shotgun (WGS) entry which is preliminary data.</text>
</comment>
<dbReference type="SUPFAM" id="SSF52047">
    <property type="entry name" value="RNI-like"/>
    <property type="match status" value="1"/>
</dbReference>
<proteinExistence type="predicted"/>
<accession>A0A815ASJ4</accession>
<gene>
    <name evidence="5" type="ORF">XAT740_LOCUS26731</name>
</gene>
<reference evidence="5" key="1">
    <citation type="submission" date="2021-02" db="EMBL/GenBank/DDBJ databases">
        <authorList>
            <person name="Nowell W R."/>
        </authorList>
    </citation>
    <scope>NUCLEOTIDE SEQUENCE</scope>
</reference>
<dbReference type="GO" id="GO:0031267">
    <property type="term" value="F:small GTPase binding"/>
    <property type="evidence" value="ECO:0007669"/>
    <property type="project" value="TreeGrafter"/>
</dbReference>
<protein>
    <recommendedName>
        <fullName evidence="4">Serine hydrolase domain-containing protein</fullName>
    </recommendedName>
</protein>
<dbReference type="AlphaFoldDB" id="A0A815ASJ4"/>
<evidence type="ECO:0000313" key="5">
    <source>
        <dbReference type="EMBL" id="CAF1260119.1"/>
    </source>
</evidence>
<name>A0A815ASJ4_ADIRI</name>
<evidence type="ECO:0000256" key="2">
    <source>
        <dbReference type="ARBA" id="ARBA00022614"/>
    </source>
</evidence>
<dbReference type="GO" id="GO:0048471">
    <property type="term" value="C:perinuclear region of cytoplasm"/>
    <property type="evidence" value="ECO:0007669"/>
    <property type="project" value="TreeGrafter"/>
</dbReference>
<dbReference type="InterPro" id="IPR032675">
    <property type="entry name" value="LRR_dom_sf"/>
</dbReference>
<dbReference type="GO" id="GO:0005634">
    <property type="term" value="C:nucleus"/>
    <property type="evidence" value="ECO:0007669"/>
    <property type="project" value="TreeGrafter"/>
</dbReference>
<dbReference type="InterPro" id="IPR029058">
    <property type="entry name" value="AB_hydrolase_fold"/>
</dbReference>
<keyword evidence="3" id="KW-0677">Repeat</keyword>
<keyword evidence="2" id="KW-0433">Leucine-rich repeat</keyword>
<keyword evidence="6" id="KW-1185">Reference proteome</keyword>
<dbReference type="PANTHER" id="PTHR24113">
    <property type="entry name" value="RAN GTPASE-ACTIVATING PROTEIN 1"/>
    <property type="match status" value="1"/>
</dbReference>
<evidence type="ECO:0000256" key="3">
    <source>
        <dbReference type="ARBA" id="ARBA00022737"/>
    </source>
</evidence>
<keyword evidence="1" id="KW-0343">GTPase activation</keyword>
<organism evidence="5 6">
    <name type="scientific">Adineta ricciae</name>
    <name type="common">Rotifer</name>
    <dbReference type="NCBI Taxonomy" id="249248"/>
    <lineage>
        <taxon>Eukaryota</taxon>
        <taxon>Metazoa</taxon>
        <taxon>Spiralia</taxon>
        <taxon>Gnathifera</taxon>
        <taxon>Rotifera</taxon>
        <taxon>Eurotatoria</taxon>
        <taxon>Bdelloidea</taxon>
        <taxon>Adinetida</taxon>
        <taxon>Adinetidae</taxon>
        <taxon>Adineta</taxon>
    </lineage>
</organism>
<evidence type="ECO:0000259" key="4">
    <source>
        <dbReference type="Pfam" id="PF03959"/>
    </source>
</evidence>
<dbReference type="SMART" id="SM00368">
    <property type="entry name" value="LRR_RI"/>
    <property type="match status" value="6"/>
</dbReference>
<dbReference type="Proteomes" id="UP000663828">
    <property type="component" value="Unassembled WGS sequence"/>
</dbReference>
<dbReference type="Pfam" id="PF13516">
    <property type="entry name" value="LRR_6"/>
    <property type="match status" value="3"/>
</dbReference>
<dbReference type="InterPro" id="IPR027038">
    <property type="entry name" value="RanGap"/>
</dbReference>